<dbReference type="PRINTS" id="PR00035">
    <property type="entry name" value="HTHGNTR"/>
</dbReference>
<dbReference type="Gene3D" id="1.20.120.530">
    <property type="entry name" value="GntR ligand-binding domain-like"/>
    <property type="match status" value="1"/>
</dbReference>
<dbReference type="PROSITE" id="PS50949">
    <property type="entry name" value="HTH_GNTR"/>
    <property type="match status" value="1"/>
</dbReference>
<dbReference type="Pfam" id="PF00392">
    <property type="entry name" value="GntR"/>
    <property type="match status" value="1"/>
</dbReference>
<dbReference type="SUPFAM" id="SSF46785">
    <property type="entry name" value="Winged helix' DNA-binding domain"/>
    <property type="match status" value="1"/>
</dbReference>
<dbReference type="InterPro" id="IPR008920">
    <property type="entry name" value="TF_FadR/GntR_C"/>
</dbReference>
<comment type="caution">
    <text evidence="4">The sequence shown here is derived from an EMBL/GenBank/DDBJ whole genome shotgun (WGS) entry which is preliminary data.</text>
</comment>
<dbReference type="PANTHER" id="PTHR43537">
    <property type="entry name" value="TRANSCRIPTIONAL REGULATOR, GNTR FAMILY"/>
    <property type="match status" value="1"/>
</dbReference>
<evidence type="ECO:0000256" key="2">
    <source>
        <dbReference type="ARBA" id="ARBA00023125"/>
    </source>
</evidence>
<evidence type="ECO:0000256" key="3">
    <source>
        <dbReference type="ARBA" id="ARBA00023163"/>
    </source>
</evidence>
<gene>
    <name evidence="4" type="ORF">DWW02_01390</name>
</gene>
<dbReference type="RefSeq" id="WP_002589376.1">
    <property type="nucleotide sequence ID" value="NZ_BAABXO010000003.1"/>
</dbReference>
<keyword evidence="2" id="KW-0238">DNA-binding</keyword>
<name>A0A412ZE17_9FIRM</name>
<dbReference type="Gene3D" id="1.10.10.10">
    <property type="entry name" value="Winged helix-like DNA-binding domain superfamily/Winged helix DNA-binding domain"/>
    <property type="match status" value="1"/>
</dbReference>
<dbReference type="SUPFAM" id="SSF48008">
    <property type="entry name" value="GntR ligand-binding domain-like"/>
    <property type="match status" value="1"/>
</dbReference>
<evidence type="ECO:0000256" key="1">
    <source>
        <dbReference type="ARBA" id="ARBA00023015"/>
    </source>
</evidence>
<dbReference type="InterPro" id="IPR000524">
    <property type="entry name" value="Tscrpt_reg_HTH_GntR"/>
</dbReference>
<evidence type="ECO:0000313" key="5">
    <source>
        <dbReference type="Proteomes" id="UP000284543"/>
    </source>
</evidence>
<dbReference type="PANTHER" id="PTHR43537:SF5">
    <property type="entry name" value="UXU OPERON TRANSCRIPTIONAL REGULATOR"/>
    <property type="match status" value="1"/>
</dbReference>
<dbReference type="Proteomes" id="UP000284543">
    <property type="component" value="Unassembled WGS sequence"/>
</dbReference>
<dbReference type="InterPro" id="IPR036388">
    <property type="entry name" value="WH-like_DNA-bd_sf"/>
</dbReference>
<proteinExistence type="predicted"/>
<dbReference type="AlphaFoldDB" id="A0A412ZE17"/>
<protein>
    <submittedName>
        <fullName evidence="4">FadR family transcriptional regulator</fullName>
    </submittedName>
</protein>
<accession>A0A412ZE17</accession>
<dbReference type="SMART" id="SM00345">
    <property type="entry name" value="HTH_GNTR"/>
    <property type="match status" value="1"/>
</dbReference>
<dbReference type="SMART" id="SM00895">
    <property type="entry name" value="FCD"/>
    <property type="match status" value="1"/>
</dbReference>
<keyword evidence="3" id="KW-0804">Transcription</keyword>
<dbReference type="InterPro" id="IPR036390">
    <property type="entry name" value="WH_DNA-bd_sf"/>
</dbReference>
<sequence>MQVQKISLSQQVQNEIQEMILNGTFRVGEYLPSESELSNRFNVSRTTTRDAISALVEKGFLERQHGKGIFVIDNSKNVAADSFRNMVLRESYTFAEFMETRNMIETQMARFAAIRATKEQIERMDGYIRKMRRKDIGISTYADYDVAFHMELAVASQNRLLIAVYTAIEPLMKQIVEHVVKSGGKVENDSGFHAAILERIKARDPEGAQDKMKDHLTASERMFQDSIEPDTGLDQVLLWTSQPV</sequence>
<dbReference type="GO" id="GO:0003700">
    <property type="term" value="F:DNA-binding transcription factor activity"/>
    <property type="evidence" value="ECO:0007669"/>
    <property type="project" value="InterPro"/>
</dbReference>
<organism evidence="4 5">
    <name type="scientific">Enterocloster bolteae</name>
    <dbReference type="NCBI Taxonomy" id="208479"/>
    <lineage>
        <taxon>Bacteria</taxon>
        <taxon>Bacillati</taxon>
        <taxon>Bacillota</taxon>
        <taxon>Clostridia</taxon>
        <taxon>Lachnospirales</taxon>
        <taxon>Lachnospiraceae</taxon>
        <taxon>Enterocloster</taxon>
    </lineage>
</organism>
<keyword evidence="1" id="KW-0805">Transcription regulation</keyword>
<dbReference type="GO" id="GO:0003677">
    <property type="term" value="F:DNA binding"/>
    <property type="evidence" value="ECO:0007669"/>
    <property type="project" value="UniProtKB-KW"/>
</dbReference>
<reference evidence="4 5" key="1">
    <citation type="submission" date="2018-08" db="EMBL/GenBank/DDBJ databases">
        <title>A genome reference for cultivated species of the human gut microbiota.</title>
        <authorList>
            <person name="Zou Y."/>
            <person name="Xue W."/>
            <person name="Luo G."/>
        </authorList>
    </citation>
    <scope>NUCLEOTIDE SEQUENCE [LARGE SCALE GENOMIC DNA]</scope>
    <source>
        <strain evidence="4 5">AF14-18</strain>
    </source>
</reference>
<dbReference type="InterPro" id="IPR011711">
    <property type="entry name" value="GntR_C"/>
</dbReference>
<dbReference type="Pfam" id="PF07729">
    <property type="entry name" value="FCD"/>
    <property type="match status" value="1"/>
</dbReference>
<dbReference type="EMBL" id="QRZM01000001">
    <property type="protein sequence ID" value="RGV78422.1"/>
    <property type="molecule type" value="Genomic_DNA"/>
</dbReference>
<evidence type="ECO:0000313" key="4">
    <source>
        <dbReference type="EMBL" id="RGV78422.1"/>
    </source>
</evidence>
<dbReference type="CDD" id="cd07377">
    <property type="entry name" value="WHTH_GntR"/>
    <property type="match status" value="1"/>
</dbReference>